<dbReference type="RefSeq" id="WP_192748068.1">
    <property type="nucleotide sequence ID" value="NZ_BAABJL010000056.1"/>
</dbReference>
<evidence type="ECO:0000313" key="2">
    <source>
        <dbReference type="Proteomes" id="UP000638648"/>
    </source>
</evidence>
<keyword evidence="2" id="KW-1185">Reference proteome</keyword>
<dbReference type="AlphaFoldDB" id="A0A927RH85"/>
<reference evidence="1" key="1">
    <citation type="submission" date="2020-10" db="EMBL/GenBank/DDBJ databases">
        <title>Sequencing the genomes of 1000 actinobacteria strains.</title>
        <authorList>
            <person name="Klenk H.-P."/>
        </authorList>
    </citation>
    <scope>NUCLEOTIDE SEQUENCE</scope>
    <source>
        <strain evidence="1">DSM 45354</strain>
    </source>
</reference>
<accession>A0A927RH85</accession>
<dbReference type="EMBL" id="JADBEM010000001">
    <property type="protein sequence ID" value="MBE1603183.1"/>
    <property type="molecule type" value="Genomic_DNA"/>
</dbReference>
<dbReference type="Pfam" id="PF20055">
    <property type="entry name" value="DUF6454"/>
    <property type="match status" value="1"/>
</dbReference>
<organism evidence="1 2">
    <name type="scientific">Actinopolymorpha pittospori</name>
    <dbReference type="NCBI Taxonomy" id="648752"/>
    <lineage>
        <taxon>Bacteria</taxon>
        <taxon>Bacillati</taxon>
        <taxon>Actinomycetota</taxon>
        <taxon>Actinomycetes</taxon>
        <taxon>Propionibacteriales</taxon>
        <taxon>Actinopolymorphaceae</taxon>
        <taxon>Actinopolymorpha</taxon>
    </lineage>
</organism>
<dbReference type="Proteomes" id="UP000638648">
    <property type="component" value="Unassembled WGS sequence"/>
</dbReference>
<name>A0A927RH85_9ACTN</name>
<evidence type="ECO:0000313" key="1">
    <source>
        <dbReference type="EMBL" id="MBE1603183.1"/>
    </source>
</evidence>
<proteinExistence type="predicted"/>
<comment type="caution">
    <text evidence="1">The sequence shown here is derived from an EMBL/GenBank/DDBJ whole genome shotgun (WGS) entry which is preliminary data.</text>
</comment>
<sequence length="298" mass="32872">MTDKQALQRSGPAPDDDSVTVAFARTTRSTPWRLAAKIPLRFPTHHPQGMTLVGDRIVLSTVEVTQSPVRQPEPVDGHDRTPGSGIGHLLVLDRQGNLHKDVRVGADTIYHPGGVDFDGETVWVPVAEYRPNSRALVCRFDPHTYDVTTAFEVADHVGAIVRDRVTGDLHGMSWGARTLHTWTPDGSLLRSRANEDHLIDYQDCSYAGWRKQICSGITVLPGPDGRRHELGGLALRDLRDDRILHQIPFPHFSTAGHVLTRNPVALEVVDDTLRLLAAPDDGEDPAGTELFVYEARTS</sequence>
<protein>
    <submittedName>
        <fullName evidence="1">Uncharacterized protein</fullName>
    </submittedName>
</protein>
<gene>
    <name evidence="1" type="ORF">HEB94_000031</name>
</gene>
<dbReference type="InterPro" id="IPR046312">
    <property type="entry name" value="DUF6454"/>
</dbReference>
<dbReference type="SUPFAM" id="SSF63829">
    <property type="entry name" value="Calcium-dependent phosphotriesterase"/>
    <property type="match status" value="1"/>
</dbReference>